<feature type="domain" description="Scaffold protein Nfu/NifU N-terminal" evidence="1">
    <location>
        <begin position="4"/>
        <end position="85"/>
    </location>
</feature>
<protein>
    <submittedName>
        <fullName evidence="2">Conserved virulence factor C</fullName>
    </submittedName>
</protein>
<dbReference type="Gene3D" id="3.30.1370.70">
    <property type="entry name" value="Scaffold protein Nfu/NifU, N-terminal domain"/>
    <property type="match status" value="1"/>
</dbReference>
<reference evidence="2 3" key="1">
    <citation type="submission" date="2018-06" db="EMBL/GenBank/DDBJ databases">
        <authorList>
            <consortium name="Pathogen Informatics"/>
            <person name="Doyle S."/>
        </authorList>
    </citation>
    <scope>NUCLEOTIDE SEQUENCE [LARGE SCALE GENOMIC DNA]</scope>
    <source>
        <strain evidence="3">ATCC 11859 / DSM 33 / NCIB 8841 / NCTC 4822</strain>
    </source>
</reference>
<accession>A0A380BSF9</accession>
<evidence type="ECO:0000313" key="2">
    <source>
        <dbReference type="EMBL" id="SUJ06288.1"/>
    </source>
</evidence>
<dbReference type="SMART" id="SM00932">
    <property type="entry name" value="Nfu_N"/>
    <property type="match status" value="1"/>
</dbReference>
<dbReference type="RefSeq" id="WP_166739489.1">
    <property type="nucleotide sequence ID" value="NZ_CP038012.1"/>
</dbReference>
<sequence length="85" mass="9517">MKITSIERTPNPNSMRIVFDTELPAGTSYNYKKSDADNAIEPAASMLKVNGVEGIYHVMNFMAVERNGDVDWDVIIPEIEKAIDK</sequence>
<dbReference type="InterPro" id="IPR036498">
    <property type="entry name" value="Nfu/NifU_N_sf"/>
</dbReference>
<evidence type="ECO:0000259" key="1">
    <source>
        <dbReference type="SMART" id="SM00932"/>
    </source>
</evidence>
<organism evidence="2 3">
    <name type="scientific">Sporosarcina pasteurii</name>
    <name type="common">Bacillus pasteurii</name>
    <dbReference type="NCBI Taxonomy" id="1474"/>
    <lineage>
        <taxon>Bacteria</taxon>
        <taxon>Bacillati</taxon>
        <taxon>Bacillota</taxon>
        <taxon>Bacilli</taxon>
        <taxon>Bacillales</taxon>
        <taxon>Caryophanaceae</taxon>
        <taxon>Sporosarcina</taxon>
    </lineage>
</organism>
<gene>
    <name evidence="2" type="primary">cvfC_2</name>
    <name evidence="2" type="ORF">NCTC4822_01730</name>
</gene>
<keyword evidence="3" id="KW-1185">Reference proteome</keyword>
<dbReference type="AlphaFoldDB" id="A0A380BSF9"/>
<dbReference type="InterPro" id="IPR014824">
    <property type="entry name" value="Nfu/NifU_N"/>
</dbReference>
<dbReference type="Pfam" id="PF08712">
    <property type="entry name" value="Nfu_N"/>
    <property type="match status" value="1"/>
</dbReference>
<name>A0A380BSF9_SPOPA</name>
<dbReference type="EMBL" id="UGYZ01000002">
    <property type="protein sequence ID" value="SUJ06288.1"/>
    <property type="molecule type" value="Genomic_DNA"/>
</dbReference>
<dbReference type="Proteomes" id="UP000254519">
    <property type="component" value="Unassembled WGS sequence"/>
</dbReference>
<dbReference type="SUPFAM" id="SSF110836">
    <property type="entry name" value="Hypothetical protein SAV1430"/>
    <property type="match status" value="1"/>
</dbReference>
<evidence type="ECO:0000313" key="3">
    <source>
        <dbReference type="Proteomes" id="UP000254519"/>
    </source>
</evidence>
<proteinExistence type="predicted"/>